<dbReference type="Gene3D" id="3.10.20.30">
    <property type="match status" value="1"/>
</dbReference>
<dbReference type="CDD" id="cd00207">
    <property type="entry name" value="fer2"/>
    <property type="match status" value="1"/>
</dbReference>
<feature type="domain" description="2Fe-2S ferredoxin-type" evidence="6">
    <location>
        <begin position="1"/>
        <end position="90"/>
    </location>
</feature>
<evidence type="ECO:0000256" key="5">
    <source>
        <dbReference type="PIRSR" id="PIRSR601486-1"/>
    </source>
</evidence>
<dbReference type="CDD" id="cd00454">
    <property type="entry name" value="TrHb1_N"/>
    <property type="match status" value="1"/>
</dbReference>
<gene>
    <name evidence="7" type="ORF">H010_03477</name>
</gene>
<evidence type="ECO:0000313" key="7">
    <source>
        <dbReference type="EMBL" id="MDG5974296.1"/>
    </source>
</evidence>
<dbReference type="Gene3D" id="1.10.490.10">
    <property type="entry name" value="Globins"/>
    <property type="match status" value="1"/>
</dbReference>
<comment type="caution">
    <text evidence="7">The sequence shown here is derived from an EMBL/GenBank/DDBJ whole genome shotgun (WGS) entry which is preliminary data.</text>
</comment>
<name>A0A9X4SDP8_9BURK</name>
<dbReference type="PROSITE" id="PS51085">
    <property type="entry name" value="2FE2S_FER_2"/>
    <property type="match status" value="1"/>
</dbReference>
<dbReference type="InterPro" id="IPR012292">
    <property type="entry name" value="Globin/Proto"/>
</dbReference>
<dbReference type="GO" id="GO:0019825">
    <property type="term" value="F:oxygen binding"/>
    <property type="evidence" value="ECO:0007669"/>
    <property type="project" value="InterPro"/>
</dbReference>
<dbReference type="GO" id="GO:0051536">
    <property type="term" value="F:iron-sulfur cluster binding"/>
    <property type="evidence" value="ECO:0007669"/>
    <property type="project" value="InterPro"/>
</dbReference>
<keyword evidence="3 5" id="KW-0479">Metal-binding</keyword>
<dbReference type="InterPro" id="IPR036010">
    <property type="entry name" value="2Fe-2S_ferredoxin-like_sf"/>
</dbReference>
<keyword evidence="2 5" id="KW-0349">Heme</keyword>
<dbReference type="SUPFAM" id="SSF54292">
    <property type="entry name" value="2Fe-2S ferredoxin-like"/>
    <property type="match status" value="1"/>
</dbReference>
<reference evidence="7" key="1">
    <citation type="submission" date="2013-01" db="EMBL/GenBank/DDBJ databases">
        <title>Genome draft of Hydrogenophaga taeniospiralis 2K1.</title>
        <authorList>
            <person name="Gomila M."/>
            <person name="Lalucat J."/>
        </authorList>
    </citation>
    <scope>NUCLEOTIDE SEQUENCE</scope>
    <source>
        <strain evidence="7">CCUG 15921</strain>
    </source>
</reference>
<dbReference type="InterPro" id="IPR001041">
    <property type="entry name" value="2Fe-2S_ferredoxin-type"/>
</dbReference>
<dbReference type="EMBL" id="AOGK01000002">
    <property type="protein sequence ID" value="MDG5974296.1"/>
    <property type="molecule type" value="Genomic_DNA"/>
</dbReference>
<dbReference type="InterPro" id="IPR012675">
    <property type="entry name" value="Beta-grasp_dom_sf"/>
</dbReference>
<keyword evidence="8" id="KW-1185">Reference proteome</keyword>
<dbReference type="OrthoDB" id="9806195at2"/>
<protein>
    <submittedName>
        <fullName evidence="7">Oxidoreductase FAD-binding subunit</fullName>
    </submittedName>
</protein>
<evidence type="ECO:0000256" key="4">
    <source>
        <dbReference type="ARBA" id="ARBA00023004"/>
    </source>
</evidence>
<feature type="binding site" description="distal binding residue" evidence="5">
    <location>
        <position position="263"/>
    </location>
    <ligand>
        <name>heme</name>
        <dbReference type="ChEBI" id="CHEBI:30413"/>
    </ligand>
    <ligandPart>
        <name>Fe</name>
        <dbReference type="ChEBI" id="CHEBI:18248"/>
    </ligandPart>
</feature>
<keyword evidence="1" id="KW-0813">Transport</keyword>
<dbReference type="GO" id="GO:0046872">
    <property type="term" value="F:metal ion binding"/>
    <property type="evidence" value="ECO:0007669"/>
    <property type="project" value="UniProtKB-KW"/>
</dbReference>
<dbReference type="Pfam" id="PF00111">
    <property type="entry name" value="Fer2"/>
    <property type="match status" value="1"/>
</dbReference>
<dbReference type="AlphaFoldDB" id="A0A9X4SDP8"/>
<dbReference type="Pfam" id="PF01152">
    <property type="entry name" value="Bac_globin"/>
    <property type="match status" value="1"/>
</dbReference>
<dbReference type="InterPro" id="IPR009050">
    <property type="entry name" value="Globin-like_sf"/>
</dbReference>
<dbReference type="GO" id="GO:0020037">
    <property type="term" value="F:heme binding"/>
    <property type="evidence" value="ECO:0007669"/>
    <property type="project" value="InterPro"/>
</dbReference>
<evidence type="ECO:0000259" key="6">
    <source>
        <dbReference type="PROSITE" id="PS51085"/>
    </source>
</evidence>
<dbReference type="RefSeq" id="WP_068170066.1">
    <property type="nucleotide sequence ID" value="NZ_AOGK01000002.1"/>
</dbReference>
<sequence length="369" mass="41116">MNPIQYQGQSLRCREDESLLDAFVRTGVAIDFSCKSGVCRRCLVKVLDGAAPAEAARSLPTHLQSAGYVLACQCKPSGPLSLAPKSPADMLTQCMLVRREHRPDGSSVLGFEAATELAFTVGQSAQLFDGPFSSPVTVRLTGRDEAQGLIQAEVAHDVLPQAAFSDDALFGADFQLRGPFPLEPEDEALLPEPDLALWQLLEHGRLVRRVLEAFYQKVYADPLLQPFFERVSMERVIGKQYSFLMQCMTGDNVYIGERPKNAHHWMVIPDTLFEHRQRLMAQAQREQGLTPEQMAGWSRFEEHFRADIVKHAPWPRRMGDQIIETERYDSVTLDEGTVCDHCGAEIAAGSTVRFHLRLGQVGCPSCERG</sequence>
<evidence type="ECO:0000256" key="1">
    <source>
        <dbReference type="ARBA" id="ARBA00022448"/>
    </source>
</evidence>
<evidence type="ECO:0000256" key="3">
    <source>
        <dbReference type="ARBA" id="ARBA00022723"/>
    </source>
</evidence>
<dbReference type="SUPFAM" id="SSF46458">
    <property type="entry name" value="Globin-like"/>
    <property type="match status" value="1"/>
</dbReference>
<dbReference type="Proteomes" id="UP001152876">
    <property type="component" value="Unassembled WGS sequence"/>
</dbReference>
<proteinExistence type="predicted"/>
<accession>A0A9X4SDP8</accession>
<evidence type="ECO:0000313" key="8">
    <source>
        <dbReference type="Proteomes" id="UP001152876"/>
    </source>
</evidence>
<dbReference type="InterPro" id="IPR001486">
    <property type="entry name" value="Hemoglobin_trunc"/>
</dbReference>
<keyword evidence="4 5" id="KW-0408">Iron</keyword>
<organism evidence="7 8">
    <name type="scientific">Hydrogenophaga taeniospiralis CCUG 15921</name>
    <dbReference type="NCBI Taxonomy" id="1281780"/>
    <lineage>
        <taxon>Bacteria</taxon>
        <taxon>Pseudomonadati</taxon>
        <taxon>Pseudomonadota</taxon>
        <taxon>Betaproteobacteria</taxon>
        <taxon>Burkholderiales</taxon>
        <taxon>Comamonadaceae</taxon>
        <taxon>Hydrogenophaga</taxon>
    </lineage>
</organism>
<evidence type="ECO:0000256" key="2">
    <source>
        <dbReference type="ARBA" id="ARBA00022617"/>
    </source>
</evidence>